<dbReference type="AlphaFoldDB" id="A0A285JKU5"/>
<dbReference type="RefSeq" id="WP_179855462.1">
    <property type="nucleotide sequence ID" value="NZ_OBDY01000022.1"/>
</dbReference>
<dbReference type="Gene3D" id="3.40.390.10">
    <property type="entry name" value="Collagenase (Catalytic Domain)"/>
    <property type="match status" value="1"/>
</dbReference>
<accession>A0A285JKU5</accession>
<reference evidence="1 2" key="1">
    <citation type="submission" date="2017-09" db="EMBL/GenBank/DDBJ databases">
        <authorList>
            <person name="Ehlers B."/>
            <person name="Leendertz F.H."/>
        </authorList>
    </citation>
    <scope>NUCLEOTIDE SEQUENCE [LARGE SCALE GENOMIC DNA]</scope>
    <source>
        <strain evidence="1 2">CGMCC 4.6857</strain>
    </source>
</reference>
<dbReference type="Pfam" id="PF09471">
    <property type="entry name" value="Peptidase_M64"/>
    <property type="match status" value="1"/>
</dbReference>
<dbReference type="GO" id="GO:0008237">
    <property type="term" value="F:metallopeptidase activity"/>
    <property type="evidence" value="ECO:0007669"/>
    <property type="project" value="InterPro"/>
</dbReference>
<proteinExistence type="predicted"/>
<protein>
    <submittedName>
        <fullName evidence="1">IgA Peptidase M64</fullName>
    </submittedName>
</protein>
<name>A0A285JKU5_9ACTN</name>
<evidence type="ECO:0000313" key="2">
    <source>
        <dbReference type="Proteomes" id="UP000219612"/>
    </source>
</evidence>
<dbReference type="EMBL" id="OBDY01000022">
    <property type="protein sequence ID" value="SNY60888.1"/>
    <property type="molecule type" value="Genomic_DNA"/>
</dbReference>
<dbReference type="Proteomes" id="UP000219612">
    <property type="component" value="Unassembled WGS sequence"/>
</dbReference>
<sequence>MTLAGRGGHADPGDPQRRLLPAATVGLYEGAHYYRCGAFRPQFDCRMREIDREFCAVCAQQVRRVLLPFSPATVPFVQELRQNIAHQSAVAAGLVPRFAGQTGPGAWVWKPPPSGGRVVRYGSEVTVQLRTGPIP</sequence>
<gene>
    <name evidence="1" type="ORF">SAMN05421748_12219</name>
</gene>
<keyword evidence="2" id="KW-1185">Reference proteome</keyword>
<dbReference type="InterPro" id="IPR019026">
    <property type="entry name" value="Peptidase_M64_IgA"/>
</dbReference>
<evidence type="ECO:0000313" key="1">
    <source>
        <dbReference type="EMBL" id="SNY60888.1"/>
    </source>
</evidence>
<organism evidence="1 2">
    <name type="scientific">Paractinoplanes atraurantiacus</name>
    <dbReference type="NCBI Taxonomy" id="1036182"/>
    <lineage>
        <taxon>Bacteria</taxon>
        <taxon>Bacillati</taxon>
        <taxon>Actinomycetota</taxon>
        <taxon>Actinomycetes</taxon>
        <taxon>Micromonosporales</taxon>
        <taxon>Micromonosporaceae</taxon>
        <taxon>Paractinoplanes</taxon>
    </lineage>
</organism>
<dbReference type="InterPro" id="IPR024079">
    <property type="entry name" value="MetalloPept_cat_dom_sf"/>
</dbReference>